<evidence type="ECO:0000256" key="1">
    <source>
        <dbReference type="PROSITE-ProRule" id="PRU00175"/>
    </source>
</evidence>
<keyword evidence="5" id="KW-1185">Reference proteome</keyword>
<reference evidence="4" key="1">
    <citation type="journal article" date="2023" name="GigaByte">
        <title>Genome assembly of the bearded iris, Iris pallida Lam.</title>
        <authorList>
            <person name="Bruccoleri R.E."/>
            <person name="Oakeley E.J."/>
            <person name="Faust A.M.E."/>
            <person name="Altorfer M."/>
            <person name="Dessus-Babus S."/>
            <person name="Burckhardt D."/>
            <person name="Oertli M."/>
            <person name="Naumann U."/>
            <person name="Petersen F."/>
            <person name="Wong J."/>
        </authorList>
    </citation>
    <scope>NUCLEOTIDE SEQUENCE</scope>
    <source>
        <strain evidence="4">GSM-AAB239-AS_SAM_17_03QT</strain>
    </source>
</reference>
<dbReference type="InterPro" id="IPR001841">
    <property type="entry name" value="Znf_RING"/>
</dbReference>
<feature type="domain" description="RING-type" evidence="3">
    <location>
        <begin position="225"/>
        <end position="266"/>
    </location>
</feature>
<evidence type="ECO:0000256" key="2">
    <source>
        <dbReference type="SAM" id="MobiDB-lite"/>
    </source>
</evidence>
<dbReference type="SMART" id="SM00184">
    <property type="entry name" value="RING"/>
    <property type="match status" value="1"/>
</dbReference>
<evidence type="ECO:0000259" key="3">
    <source>
        <dbReference type="PROSITE" id="PS50089"/>
    </source>
</evidence>
<dbReference type="Gene3D" id="3.30.40.10">
    <property type="entry name" value="Zinc/RING finger domain, C3HC4 (zinc finger)"/>
    <property type="match status" value="1"/>
</dbReference>
<dbReference type="SUPFAM" id="SSF57850">
    <property type="entry name" value="RING/U-box"/>
    <property type="match status" value="1"/>
</dbReference>
<dbReference type="InterPro" id="IPR043312">
    <property type="entry name" value="AtBBR-like"/>
</dbReference>
<dbReference type="Proteomes" id="UP001140949">
    <property type="component" value="Unassembled WGS sequence"/>
</dbReference>
<dbReference type="PANTHER" id="PTHR47530">
    <property type="entry name" value="E3 UBIQUITIN LIGASE BIG BROTHER-RELATED"/>
    <property type="match status" value="1"/>
</dbReference>
<keyword evidence="1" id="KW-0863">Zinc-finger</keyword>
<proteinExistence type="predicted"/>
<comment type="caution">
    <text evidence="4">The sequence shown here is derived from an EMBL/GenBank/DDBJ whole genome shotgun (WGS) entry which is preliminary data.</text>
</comment>
<feature type="compositionally biased region" description="Pro residues" evidence="2">
    <location>
        <begin position="24"/>
        <end position="36"/>
    </location>
</feature>
<gene>
    <name evidence="4" type="ORF">M6B38_309800</name>
</gene>
<dbReference type="FunFam" id="3.30.40.10:FF:000417">
    <property type="entry name" value="E3 ubiquitin ligase BIG BROTHER-related"/>
    <property type="match status" value="1"/>
</dbReference>
<dbReference type="InterPro" id="IPR013083">
    <property type="entry name" value="Znf_RING/FYVE/PHD"/>
</dbReference>
<evidence type="ECO:0000313" key="4">
    <source>
        <dbReference type="EMBL" id="KAJ6840476.1"/>
    </source>
</evidence>
<name>A0AAX6HHG2_IRIPA</name>
<sequence>MENAKEENPNSSGSSELESEPAPAALPDPRPDPPSRTPFTRLAQVDSDLALARALQEQERAYMMLRMDGGGVDGSAYASSESGSYVYEEEIDGRDRAEEEGEVVVEGSDYGEDVFDPEDLENEEALVRALEAGDEREIAVRLMALELAGLNENDWGVVEMGERAWSSQLDAWQDVDPDELSYEELIALGEVVGTESRGLSADRIASLPSINYKGQDVQDGNSDQCVICRLDYEAGDPLVVLSCKHNYHSECINRWLQINKVCPICSAEVSTSSG</sequence>
<reference evidence="4" key="2">
    <citation type="submission" date="2023-04" db="EMBL/GenBank/DDBJ databases">
        <authorList>
            <person name="Bruccoleri R.E."/>
            <person name="Oakeley E.J."/>
            <person name="Faust A.-M."/>
            <person name="Dessus-Babus S."/>
            <person name="Altorfer M."/>
            <person name="Burckhardt D."/>
            <person name="Oertli M."/>
            <person name="Naumann U."/>
            <person name="Petersen F."/>
            <person name="Wong J."/>
        </authorList>
    </citation>
    <scope>NUCLEOTIDE SEQUENCE</scope>
    <source>
        <strain evidence="4">GSM-AAB239-AS_SAM_17_03QT</strain>
        <tissue evidence="4">Leaf</tissue>
    </source>
</reference>
<dbReference type="AlphaFoldDB" id="A0AAX6HHG2"/>
<keyword evidence="1" id="KW-0862">Zinc</keyword>
<feature type="region of interest" description="Disordered" evidence="2">
    <location>
        <begin position="1"/>
        <end position="44"/>
    </location>
</feature>
<evidence type="ECO:0000313" key="5">
    <source>
        <dbReference type="Proteomes" id="UP001140949"/>
    </source>
</evidence>
<dbReference type="Pfam" id="PF13639">
    <property type="entry name" value="zf-RING_2"/>
    <property type="match status" value="1"/>
</dbReference>
<keyword evidence="1" id="KW-0479">Metal-binding</keyword>
<dbReference type="GO" id="GO:0008270">
    <property type="term" value="F:zinc ion binding"/>
    <property type="evidence" value="ECO:0007669"/>
    <property type="project" value="UniProtKB-KW"/>
</dbReference>
<protein>
    <submittedName>
        <fullName evidence="4">E3 ubiquitin ligase BIG BROTHER-related</fullName>
    </submittedName>
</protein>
<organism evidence="4 5">
    <name type="scientific">Iris pallida</name>
    <name type="common">Sweet iris</name>
    <dbReference type="NCBI Taxonomy" id="29817"/>
    <lineage>
        <taxon>Eukaryota</taxon>
        <taxon>Viridiplantae</taxon>
        <taxon>Streptophyta</taxon>
        <taxon>Embryophyta</taxon>
        <taxon>Tracheophyta</taxon>
        <taxon>Spermatophyta</taxon>
        <taxon>Magnoliopsida</taxon>
        <taxon>Liliopsida</taxon>
        <taxon>Asparagales</taxon>
        <taxon>Iridaceae</taxon>
        <taxon>Iridoideae</taxon>
        <taxon>Irideae</taxon>
        <taxon>Iris</taxon>
    </lineage>
</organism>
<accession>A0AAX6HHG2</accession>
<dbReference type="PANTHER" id="PTHR47530:SF4">
    <property type="entry name" value="E3 UBIQUITIN LIGASE BIG BROTHER-RELATED"/>
    <property type="match status" value="1"/>
</dbReference>
<dbReference type="EMBL" id="JANAVB010009398">
    <property type="protein sequence ID" value="KAJ6840476.1"/>
    <property type="molecule type" value="Genomic_DNA"/>
</dbReference>
<dbReference type="PROSITE" id="PS50089">
    <property type="entry name" value="ZF_RING_2"/>
    <property type="match status" value="1"/>
</dbReference>